<dbReference type="GO" id="GO:0016301">
    <property type="term" value="F:kinase activity"/>
    <property type="evidence" value="ECO:0007669"/>
    <property type="project" value="UniProtKB-KW"/>
</dbReference>
<dbReference type="Gene3D" id="3.40.50.2300">
    <property type="match status" value="1"/>
</dbReference>
<evidence type="ECO:0000313" key="7">
    <source>
        <dbReference type="EMBL" id="CAK9035576.1"/>
    </source>
</evidence>
<dbReference type="PANTHER" id="PTHR43289">
    <property type="entry name" value="MITOGEN-ACTIVATED PROTEIN KINASE KINASE KINASE 20-RELATED"/>
    <property type="match status" value="1"/>
</dbReference>
<feature type="non-terminal residue" evidence="7">
    <location>
        <position position="533"/>
    </location>
</feature>
<dbReference type="Proteomes" id="UP001642464">
    <property type="component" value="Unassembled WGS sequence"/>
</dbReference>
<dbReference type="EMBL" id="CAXAMM010015122">
    <property type="protein sequence ID" value="CAK9035576.1"/>
    <property type="molecule type" value="Genomic_DNA"/>
</dbReference>
<comment type="caution">
    <text evidence="7">The sequence shown here is derived from an EMBL/GenBank/DDBJ whole genome shotgun (WGS) entry which is preliminary data.</text>
</comment>
<dbReference type="SUPFAM" id="SSF56112">
    <property type="entry name" value="Protein kinase-like (PK-like)"/>
    <property type="match status" value="1"/>
</dbReference>
<evidence type="ECO:0000256" key="1">
    <source>
        <dbReference type="ARBA" id="ARBA00022598"/>
    </source>
</evidence>
<dbReference type="PROSITE" id="PS00108">
    <property type="entry name" value="PROTEIN_KINASE_ST"/>
    <property type="match status" value="1"/>
</dbReference>
<keyword evidence="5" id="KW-0067">ATP-binding</keyword>
<reference evidence="7 8" key="1">
    <citation type="submission" date="2024-02" db="EMBL/GenBank/DDBJ databases">
        <authorList>
            <person name="Chen Y."/>
            <person name="Shah S."/>
            <person name="Dougan E. K."/>
            <person name="Thang M."/>
            <person name="Chan C."/>
        </authorList>
    </citation>
    <scope>NUCLEOTIDE SEQUENCE [LARGE SCALE GENOMIC DNA]</scope>
</reference>
<dbReference type="InterPro" id="IPR008271">
    <property type="entry name" value="Ser/Thr_kinase_AS"/>
</dbReference>
<dbReference type="SUPFAM" id="SSF55681">
    <property type="entry name" value="Class II aaRS and biotin synthetases"/>
    <property type="match status" value="1"/>
</dbReference>
<dbReference type="InterPro" id="IPR004364">
    <property type="entry name" value="Aa-tRNA-synt_II"/>
</dbReference>
<dbReference type="InterPro" id="IPR011009">
    <property type="entry name" value="Kinase-like_dom_sf"/>
</dbReference>
<keyword evidence="2" id="KW-0808">Transferase</keyword>
<organism evidence="7 8">
    <name type="scientific">Durusdinium trenchii</name>
    <dbReference type="NCBI Taxonomy" id="1381693"/>
    <lineage>
        <taxon>Eukaryota</taxon>
        <taxon>Sar</taxon>
        <taxon>Alveolata</taxon>
        <taxon>Dinophyceae</taxon>
        <taxon>Suessiales</taxon>
        <taxon>Symbiodiniaceae</taxon>
        <taxon>Durusdinium</taxon>
    </lineage>
</organism>
<gene>
    <name evidence="7" type="ORF">SCF082_LOCUS21358</name>
</gene>
<proteinExistence type="predicted"/>
<dbReference type="InterPro" id="IPR011006">
    <property type="entry name" value="CheY-like_superfamily"/>
</dbReference>
<evidence type="ECO:0000256" key="3">
    <source>
        <dbReference type="ARBA" id="ARBA00022741"/>
    </source>
</evidence>
<dbReference type="Gene3D" id="1.10.510.10">
    <property type="entry name" value="Transferase(Phosphotransferase) domain 1"/>
    <property type="match status" value="1"/>
</dbReference>
<keyword evidence="1" id="KW-0436">Ligase</keyword>
<dbReference type="InterPro" id="IPR000719">
    <property type="entry name" value="Prot_kinase_dom"/>
</dbReference>
<evidence type="ECO:0000256" key="4">
    <source>
        <dbReference type="ARBA" id="ARBA00022777"/>
    </source>
</evidence>
<dbReference type="Pfam" id="PF00152">
    <property type="entry name" value="tRNA-synt_2"/>
    <property type="match status" value="1"/>
</dbReference>
<evidence type="ECO:0000256" key="2">
    <source>
        <dbReference type="ARBA" id="ARBA00022679"/>
    </source>
</evidence>
<protein>
    <submittedName>
        <fullName evidence="7">Probable serine/threonine-protein kinase CPE1738</fullName>
    </submittedName>
</protein>
<dbReference type="PROSITE" id="PS50011">
    <property type="entry name" value="PROTEIN_KINASE_DOM"/>
    <property type="match status" value="1"/>
</dbReference>
<name>A0ABP0L8V2_9DINO</name>
<dbReference type="PANTHER" id="PTHR43289:SF34">
    <property type="entry name" value="SERINE_THREONINE-PROTEIN KINASE YBDM-RELATED"/>
    <property type="match status" value="1"/>
</dbReference>
<evidence type="ECO:0000313" key="8">
    <source>
        <dbReference type="Proteomes" id="UP001642464"/>
    </source>
</evidence>
<feature type="domain" description="Protein kinase" evidence="6">
    <location>
        <begin position="70"/>
        <end position="332"/>
    </location>
</feature>
<keyword evidence="3" id="KW-0547">Nucleotide-binding</keyword>
<sequence>MPVLEIESLESLLVGKQLATSADLARVRSEPGVVDGQTLLDQLERRQVLTALQVDRIRRGDVDGLVLGGVKLLYKNASGSFARVFRGVSLQDGRVIGVKVLRDRWAEDPETVRLFHREGDLGRRLKHPTIVPIFETGSEGRHHYITMEFVEGGNLRDFIKIRGKLSPEETCKYGLHMARGLQYAIGQGVTHRDLKLTNVLMSSQGVAKLIDFGLGGDDAHLPPSKQGEHAQALEYTTLERGSNAPRNDPRSDLFFLGTILYELLTGEAPYPRTRDREERKRFGRYRDIAPLTAVAPDLPWNVSQIVGQLLQTNPDRRQQSAGEVCVQFEQVLRELGHAVEPVGGNRTPSTQPTVLCVEHRQKRQDILRDYFSKHGWRVLILTDLDRALGRLNSTPPDCLMLFGEGSGDQVSESYLEAVNKAGQNGVGVVLILTESQAALKDELANASAHGRVLLQPVSLRDIRVSLEELREQGRGATWRPTATLETLKSRARLLQAVRDFFASRDYWEVETPLLSAETCIDTWIEPFSVPLDP</sequence>
<keyword evidence="4 7" id="KW-0418">Kinase</keyword>
<dbReference type="SMART" id="SM00220">
    <property type="entry name" value="S_TKc"/>
    <property type="match status" value="1"/>
</dbReference>
<evidence type="ECO:0000256" key="5">
    <source>
        <dbReference type="ARBA" id="ARBA00022840"/>
    </source>
</evidence>
<keyword evidence="8" id="KW-1185">Reference proteome</keyword>
<dbReference type="Gene3D" id="3.30.200.20">
    <property type="entry name" value="Phosphorylase Kinase, domain 1"/>
    <property type="match status" value="1"/>
</dbReference>
<evidence type="ECO:0000259" key="6">
    <source>
        <dbReference type="PROSITE" id="PS50011"/>
    </source>
</evidence>
<accession>A0ABP0L8V2</accession>
<dbReference type="Pfam" id="PF00069">
    <property type="entry name" value="Pkinase"/>
    <property type="match status" value="1"/>
</dbReference>
<dbReference type="InterPro" id="IPR045864">
    <property type="entry name" value="aa-tRNA-synth_II/BPL/LPL"/>
</dbReference>
<dbReference type="SUPFAM" id="SSF52172">
    <property type="entry name" value="CheY-like"/>
    <property type="match status" value="1"/>
</dbReference>
<dbReference type="CDD" id="cd14014">
    <property type="entry name" value="STKc_PknB_like"/>
    <property type="match status" value="1"/>
</dbReference>
<dbReference type="Gene3D" id="3.30.930.10">
    <property type="entry name" value="Bira Bifunctional Protein, Domain 2"/>
    <property type="match status" value="1"/>
</dbReference>